<evidence type="ECO:0000313" key="1">
    <source>
        <dbReference type="EMBL" id="MEQ2226352.1"/>
    </source>
</evidence>
<dbReference type="EMBL" id="JAHRIQ010014979">
    <property type="protein sequence ID" value="MEQ2226352.1"/>
    <property type="molecule type" value="Genomic_DNA"/>
</dbReference>
<evidence type="ECO:0000313" key="2">
    <source>
        <dbReference type="Proteomes" id="UP001482620"/>
    </source>
</evidence>
<comment type="caution">
    <text evidence="1">The sequence shown here is derived from an EMBL/GenBank/DDBJ whole genome shotgun (WGS) entry which is preliminary data.</text>
</comment>
<sequence length="76" mass="8745">MTYTPCFLQYPGFQLDFFVLHILSPLVVLCKSLSHPKLVLLSDDLIDLHDSVWGPVKETWSSRKMRERTAPSSQPK</sequence>
<organism evidence="1 2">
    <name type="scientific">Ilyodon furcidens</name>
    <name type="common">goldbreast splitfin</name>
    <dbReference type="NCBI Taxonomy" id="33524"/>
    <lineage>
        <taxon>Eukaryota</taxon>
        <taxon>Metazoa</taxon>
        <taxon>Chordata</taxon>
        <taxon>Craniata</taxon>
        <taxon>Vertebrata</taxon>
        <taxon>Euteleostomi</taxon>
        <taxon>Actinopterygii</taxon>
        <taxon>Neopterygii</taxon>
        <taxon>Teleostei</taxon>
        <taxon>Neoteleostei</taxon>
        <taxon>Acanthomorphata</taxon>
        <taxon>Ovalentaria</taxon>
        <taxon>Atherinomorphae</taxon>
        <taxon>Cyprinodontiformes</taxon>
        <taxon>Goodeidae</taxon>
        <taxon>Ilyodon</taxon>
    </lineage>
</organism>
<gene>
    <name evidence="1" type="ORF">ILYODFUR_026619</name>
</gene>
<dbReference type="Proteomes" id="UP001482620">
    <property type="component" value="Unassembled WGS sequence"/>
</dbReference>
<proteinExistence type="predicted"/>
<keyword evidence="2" id="KW-1185">Reference proteome</keyword>
<protein>
    <submittedName>
        <fullName evidence="1">Uncharacterized protein</fullName>
    </submittedName>
</protein>
<reference evidence="1 2" key="1">
    <citation type="submission" date="2021-06" db="EMBL/GenBank/DDBJ databases">
        <authorList>
            <person name="Palmer J.M."/>
        </authorList>
    </citation>
    <scope>NUCLEOTIDE SEQUENCE [LARGE SCALE GENOMIC DNA]</scope>
    <source>
        <strain evidence="2">if_2019</strain>
        <tissue evidence="1">Muscle</tissue>
    </source>
</reference>
<accession>A0ABV0T0F4</accession>
<name>A0ABV0T0F4_9TELE</name>